<accession>A0A8V0XJT0</accession>
<name>A0A8V0XJT0_CHICK</name>
<keyword evidence="12 15" id="KW-0472">Membrane</keyword>
<feature type="compositionally biased region" description="Polar residues" evidence="14">
    <location>
        <begin position="212"/>
        <end position="228"/>
    </location>
</feature>
<dbReference type="Proteomes" id="UP000000539">
    <property type="component" value="Chromosome 4"/>
</dbReference>
<sequence length="383" mass="42664">MAVHGAVAVFFLLFFTAASTSWGWEQQGVLLRDVQVLTLHRGRYTTARRTAAVPQLQCIGGSAGCSDIPEVVQCYNRGWDGYDVQWQCKADLENTLRFGQIEVSCEGYNYPDDPYILRGSCSLLFRLELTKEGEWKAKNSGGFGSGYYASTKDSSDSGAGTIFVIVLLILAFGVYKFFLSNQQPQQSFGDRDGFTRPSWQSHQAPPPPGFKSSFTEDNSFGTRSSHETNSGPGFWTGLGAGGLLGYLAGSQSAATLLLFQYMGRSHSCTSNAQAAQQFHTRQQYKNCIWIWWHKTEMKSFMLLHLSDWTVLTPFSLAVAAMRRDAKNQAKTALFPMWKCAPSLLLTCAGASAISPRQLIEKYKINSSSLRQMMFRLLIREGLW</sequence>
<keyword evidence="10 15" id="KW-1133">Transmembrane helix</keyword>
<organism evidence="17 18">
    <name type="scientific">Gallus gallus</name>
    <name type="common">Chicken</name>
    <dbReference type="NCBI Taxonomy" id="9031"/>
    <lineage>
        <taxon>Eukaryota</taxon>
        <taxon>Metazoa</taxon>
        <taxon>Chordata</taxon>
        <taxon>Craniata</taxon>
        <taxon>Vertebrata</taxon>
        <taxon>Euteleostomi</taxon>
        <taxon>Archelosauria</taxon>
        <taxon>Archosauria</taxon>
        <taxon>Dinosauria</taxon>
        <taxon>Saurischia</taxon>
        <taxon>Theropoda</taxon>
        <taxon>Coelurosauria</taxon>
        <taxon>Aves</taxon>
        <taxon>Neognathae</taxon>
        <taxon>Galloanserae</taxon>
        <taxon>Galliformes</taxon>
        <taxon>Phasianidae</taxon>
        <taxon>Phasianinae</taxon>
        <taxon>Gallus</taxon>
    </lineage>
</organism>
<keyword evidence="7 16" id="KW-0732">Signal</keyword>
<dbReference type="GeneTree" id="ENSGT00390000013419"/>
<feature type="chain" id="PRO_5036443448" description="Store-operated calcium entry-associated regulatory factor" evidence="16">
    <location>
        <begin position="24"/>
        <end position="383"/>
    </location>
</feature>
<evidence type="ECO:0000256" key="8">
    <source>
        <dbReference type="ARBA" id="ARBA00022824"/>
    </source>
</evidence>
<reference evidence="17" key="2">
    <citation type="submission" date="2025-08" db="UniProtKB">
        <authorList>
            <consortium name="Ensembl"/>
        </authorList>
    </citation>
    <scope>IDENTIFICATION</scope>
    <source>
        <strain evidence="17">broiler</strain>
    </source>
</reference>
<evidence type="ECO:0000256" key="15">
    <source>
        <dbReference type="SAM" id="Phobius"/>
    </source>
</evidence>
<comment type="subcellular location">
    <subcellularLocation>
        <location evidence="1">Endoplasmic reticulum membrane</location>
        <topology evidence="1">Single-pass type I membrane protein</topology>
    </subcellularLocation>
</comment>
<dbReference type="Ensembl" id="ENSGALT00010008551.1">
    <property type="protein sequence ID" value="ENSGALP00010005002.1"/>
    <property type="gene ID" value="ENSGALG00010003701.1"/>
</dbReference>
<reference evidence="17" key="3">
    <citation type="submission" date="2025-09" db="UniProtKB">
        <authorList>
            <consortium name="Ensembl"/>
        </authorList>
    </citation>
    <scope>IDENTIFICATION</scope>
    <source>
        <strain evidence="17">broiler</strain>
    </source>
</reference>
<dbReference type="FunCoup" id="A0A8V0XJT0">
    <property type="interactions" value="76"/>
</dbReference>
<keyword evidence="11" id="KW-0406">Ion transport</keyword>
<keyword evidence="5" id="KW-0109">Calcium transport</keyword>
<keyword evidence="6 15" id="KW-0812">Transmembrane</keyword>
<keyword evidence="8" id="KW-0256">Endoplasmic reticulum</keyword>
<dbReference type="AlphaFoldDB" id="A0A8V0XJT0"/>
<dbReference type="GO" id="GO:0005789">
    <property type="term" value="C:endoplasmic reticulum membrane"/>
    <property type="evidence" value="ECO:0000318"/>
    <property type="project" value="GO_Central"/>
</dbReference>
<evidence type="ECO:0000256" key="16">
    <source>
        <dbReference type="SAM" id="SignalP"/>
    </source>
</evidence>
<evidence type="ECO:0000313" key="18">
    <source>
        <dbReference type="Proteomes" id="UP000000539"/>
    </source>
</evidence>
<evidence type="ECO:0000256" key="10">
    <source>
        <dbReference type="ARBA" id="ARBA00022989"/>
    </source>
</evidence>
<evidence type="ECO:0000256" key="2">
    <source>
        <dbReference type="ARBA" id="ARBA00006833"/>
    </source>
</evidence>
<dbReference type="GO" id="GO:0006816">
    <property type="term" value="P:calcium ion transport"/>
    <property type="evidence" value="ECO:0007669"/>
    <property type="project" value="UniProtKB-KW"/>
</dbReference>
<dbReference type="GO" id="GO:0140268">
    <property type="term" value="C:endoplasmic reticulum-plasma membrane contact site"/>
    <property type="evidence" value="ECO:0007669"/>
    <property type="project" value="Ensembl"/>
</dbReference>
<keyword evidence="9" id="KW-0106">Calcium</keyword>
<evidence type="ECO:0007829" key="19">
    <source>
        <dbReference type="PeptideAtlas" id="A0A8V0XJT0"/>
    </source>
</evidence>
<reference evidence="17" key="1">
    <citation type="submission" date="2020-11" db="EMBL/GenBank/DDBJ databases">
        <title>Gallus gallus (Chicken) genome, bGalGal1, GRCg7b, maternal haplotype autosomes + Z &amp; W.</title>
        <authorList>
            <person name="Warren W."/>
            <person name="Formenti G."/>
            <person name="Fedrigo O."/>
            <person name="Haase B."/>
            <person name="Mountcastle J."/>
            <person name="Balacco J."/>
            <person name="Tracey A."/>
            <person name="Schneider V."/>
            <person name="Okimoto R."/>
            <person name="Cheng H."/>
            <person name="Hawken R."/>
            <person name="Howe K."/>
            <person name="Jarvis E.D."/>
        </authorList>
    </citation>
    <scope>NUCLEOTIDE SEQUENCE [LARGE SCALE GENOMIC DNA]</scope>
    <source>
        <strain evidence="17">Broiler</strain>
    </source>
</reference>
<feature type="transmembrane region" description="Helical" evidence="15">
    <location>
        <begin position="158"/>
        <end position="178"/>
    </location>
</feature>
<evidence type="ECO:0000256" key="3">
    <source>
        <dbReference type="ARBA" id="ARBA00016584"/>
    </source>
</evidence>
<gene>
    <name evidence="17" type="primary">SARAF</name>
</gene>
<proteinExistence type="evidence at protein level"/>
<evidence type="ECO:0000256" key="6">
    <source>
        <dbReference type="ARBA" id="ARBA00022692"/>
    </source>
</evidence>
<dbReference type="GO" id="GO:2001256">
    <property type="term" value="P:regulation of store-operated calcium entry"/>
    <property type="evidence" value="ECO:0000318"/>
    <property type="project" value="GO_Central"/>
</dbReference>
<evidence type="ECO:0000256" key="13">
    <source>
        <dbReference type="ARBA" id="ARBA00031116"/>
    </source>
</evidence>
<protein>
    <recommendedName>
        <fullName evidence="3">Store-operated calcium entry-associated regulatory factor</fullName>
    </recommendedName>
    <alternativeName>
        <fullName evidence="13">Transmembrane protein 66</fullName>
    </alternativeName>
</protein>
<evidence type="ECO:0000256" key="9">
    <source>
        <dbReference type="ARBA" id="ARBA00022837"/>
    </source>
</evidence>
<dbReference type="PANTHER" id="PTHR15929">
    <property type="entry name" value="STORE-OPERATED CALCIUM ENTRY-ASSOCIATED REGULATORY FACTOR"/>
    <property type="match status" value="1"/>
</dbReference>
<evidence type="ECO:0000256" key="14">
    <source>
        <dbReference type="SAM" id="MobiDB-lite"/>
    </source>
</evidence>
<keyword evidence="19" id="KW-1267">Proteomics identification</keyword>
<evidence type="ECO:0000256" key="7">
    <source>
        <dbReference type="ARBA" id="ARBA00022729"/>
    </source>
</evidence>
<dbReference type="PANTHER" id="PTHR15929:SF0">
    <property type="entry name" value="STORE-OPERATED CALCIUM ENTRY-ASSOCIATED REGULATORY FACTOR"/>
    <property type="match status" value="1"/>
</dbReference>
<evidence type="ECO:0000256" key="4">
    <source>
        <dbReference type="ARBA" id="ARBA00022448"/>
    </source>
</evidence>
<dbReference type="Pfam" id="PF06682">
    <property type="entry name" value="SARAF"/>
    <property type="match status" value="1"/>
</dbReference>
<dbReference type="InterPro" id="IPR009567">
    <property type="entry name" value="SARAF"/>
</dbReference>
<feature type="region of interest" description="Disordered" evidence="14">
    <location>
        <begin position="188"/>
        <end position="228"/>
    </location>
</feature>
<evidence type="ECO:0000313" key="17">
    <source>
        <dbReference type="Ensembl" id="ENSGALP00010005002.1"/>
    </source>
</evidence>
<keyword evidence="4" id="KW-0813">Transport</keyword>
<evidence type="ECO:0000256" key="11">
    <source>
        <dbReference type="ARBA" id="ARBA00023065"/>
    </source>
</evidence>
<comment type="similarity">
    <text evidence="2">Belongs to the SARAF family.</text>
</comment>
<dbReference type="OrthoDB" id="20303at2759"/>
<keyword evidence="18" id="KW-1185">Reference proteome</keyword>
<evidence type="ECO:0000256" key="5">
    <source>
        <dbReference type="ARBA" id="ARBA00022568"/>
    </source>
</evidence>
<evidence type="ECO:0000256" key="1">
    <source>
        <dbReference type="ARBA" id="ARBA00004115"/>
    </source>
</evidence>
<feature type="signal peptide" evidence="16">
    <location>
        <begin position="1"/>
        <end position="23"/>
    </location>
</feature>
<evidence type="ECO:0000256" key="12">
    <source>
        <dbReference type="ARBA" id="ARBA00023136"/>
    </source>
</evidence>